<dbReference type="Proteomes" id="UP001189429">
    <property type="component" value="Unassembled WGS sequence"/>
</dbReference>
<dbReference type="SUPFAM" id="SSF53098">
    <property type="entry name" value="Ribonuclease H-like"/>
    <property type="match status" value="1"/>
</dbReference>
<evidence type="ECO:0000313" key="3">
    <source>
        <dbReference type="Proteomes" id="UP001189429"/>
    </source>
</evidence>
<organism evidence="2 3">
    <name type="scientific">Prorocentrum cordatum</name>
    <dbReference type="NCBI Taxonomy" id="2364126"/>
    <lineage>
        <taxon>Eukaryota</taxon>
        <taxon>Sar</taxon>
        <taxon>Alveolata</taxon>
        <taxon>Dinophyceae</taxon>
        <taxon>Prorocentrales</taxon>
        <taxon>Prorocentraceae</taxon>
        <taxon>Prorocentrum</taxon>
    </lineage>
</organism>
<accession>A0ABN9SBG2</accession>
<protein>
    <recommendedName>
        <fullName evidence="4">RNase H type-1 domain-containing protein</fullName>
    </recommendedName>
</protein>
<evidence type="ECO:0000256" key="1">
    <source>
        <dbReference type="SAM" id="MobiDB-lite"/>
    </source>
</evidence>
<feature type="region of interest" description="Disordered" evidence="1">
    <location>
        <begin position="204"/>
        <end position="226"/>
    </location>
</feature>
<gene>
    <name evidence="2" type="ORF">PCOR1329_LOCUS28296</name>
</gene>
<dbReference type="Gene3D" id="3.30.420.10">
    <property type="entry name" value="Ribonuclease H-like superfamily/Ribonuclease H"/>
    <property type="match status" value="1"/>
</dbReference>
<evidence type="ECO:0008006" key="4">
    <source>
        <dbReference type="Google" id="ProtNLM"/>
    </source>
</evidence>
<dbReference type="EMBL" id="CAUYUJ010010413">
    <property type="protein sequence ID" value="CAK0829303.1"/>
    <property type="molecule type" value="Genomic_DNA"/>
</dbReference>
<dbReference type="InterPro" id="IPR012337">
    <property type="entry name" value="RNaseH-like_sf"/>
</dbReference>
<evidence type="ECO:0000313" key="2">
    <source>
        <dbReference type="EMBL" id="CAK0829303.1"/>
    </source>
</evidence>
<name>A0ABN9SBG2_9DINO</name>
<dbReference type="InterPro" id="IPR036397">
    <property type="entry name" value="RNaseH_sf"/>
</dbReference>
<proteinExistence type="predicted"/>
<comment type="caution">
    <text evidence="2">The sequence shown here is derived from an EMBL/GenBank/DDBJ whole genome shotgun (WGS) entry which is preliminary data.</text>
</comment>
<keyword evidence="3" id="KW-1185">Reference proteome</keyword>
<sequence length="353" mass="40464">MEQYHFVVNEGSEAHLTGYIVCDGLKMGSSKWVQAGWAAMTINGEGAPTIQLWGPLSCQYSVQKTVKRAEMWAFLKVLEVVMPPCRIHTDHQGIIDGLARGARWCLSWKRPHADLWRRIWHKVVEVGLDRSCVGHVTAHRSKATINRLEEGQQAIARGNAAVDLLAKCGAEDDYGYGRQEVLDKLGEKIKWAIQNVGWWHQQLNGEWPDVPPRPPGPRRRRQQQPHIQLTKHEVVQRGQWQVCTRCGRRAATARMRKKLWEAECRPPPWRMVDEVYETAGAGSLEESEVLLNLQSLVGLPSWQLGVNFRNRGDHFQMYWNQYSEGEVVVYGEAVECDLEEGHVWEHWYQCGVD</sequence>
<reference evidence="2" key="1">
    <citation type="submission" date="2023-10" db="EMBL/GenBank/DDBJ databases">
        <authorList>
            <person name="Chen Y."/>
            <person name="Shah S."/>
            <person name="Dougan E. K."/>
            <person name="Thang M."/>
            <person name="Chan C."/>
        </authorList>
    </citation>
    <scope>NUCLEOTIDE SEQUENCE [LARGE SCALE GENOMIC DNA]</scope>
</reference>